<dbReference type="WBParaSite" id="nRc.2.0.1.t17994-RA">
    <property type="protein sequence ID" value="nRc.2.0.1.t17994-RA"/>
    <property type="gene ID" value="nRc.2.0.1.g17994"/>
</dbReference>
<keyword evidence="1" id="KW-1185">Reference proteome</keyword>
<accession>A0A915IUX3</accession>
<evidence type="ECO:0000313" key="1">
    <source>
        <dbReference type="Proteomes" id="UP000887565"/>
    </source>
</evidence>
<name>A0A915IUX3_ROMCU</name>
<evidence type="ECO:0000313" key="2">
    <source>
        <dbReference type="WBParaSite" id="nRc.2.0.1.t17994-RA"/>
    </source>
</evidence>
<protein>
    <submittedName>
        <fullName evidence="2">Uncharacterized protein</fullName>
    </submittedName>
</protein>
<organism evidence="1 2">
    <name type="scientific">Romanomermis culicivorax</name>
    <name type="common">Nematode worm</name>
    <dbReference type="NCBI Taxonomy" id="13658"/>
    <lineage>
        <taxon>Eukaryota</taxon>
        <taxon>Metazoa</taxon>
        <taxon>Ecdysozoa</taxon>
        <taxon>Nematoda</taxon>
        <taxon>Enoplea</taxon>
        <taxon>Dorylaimia</taxon>
        <taxon>Mermithida</taxon>
        <taxon>Mermithoidea</taxon>
        <taxon>Mermithidae</taxon>
        <taxon>Romanomermis</taxon>
    </lineage>
</organism>
<reference evidence="2" key="1">
    <citation type="submission" date="2022-11" db="UniProtKB">
        <authorList>
            <consortium name="WormBaseParasite"/>
        </authorList>
    </citation>
    <scope>IDENTIFICATION</scope>
</reference>
<dbReference type="AlphaFoldDB" id="A0A915IUX3"/>
<dbReference type="Proteomes" id="UP000887565">
    <property type="component" value="Unplaced"/>
</dbReference>
<sequence>MQNYGPTWLNESYYQNIPHNEESSKSKFVGARRRTVNWAQLAQQWIAMRDRPEVHTSAQSAGFQQYPQDAVFPPQFAPVPDQSVWHLLFYKCPCFTTASSSIEHEHAISGPAILKL</sequence>
<proteinExistence type="predicted"/>